<dbReference type="PROSITE" id="PS50112">
    <property type="entry name" value="PAS"/>
    <property type="match status" value="1"/>
</dbReference>
<dbReference type="InterPro" id="IPR000700">
    <property type="entry name" value="PAS-assoc_C"/>
</dbReference>
<evidence type="ECO:0000256" key="1">
    <source>
        <dbReference type="SAM" id="Phobius"/>
    </source>
</evidence>
<dbReference type="InterPro" id="IPR000014">
    <property type="entry name" value="PAS"/>
</dbReference>
<dbReference type="PANTHER" id="PTHR44757:SF2">
    <property type="entry name" value="BIOFILM ARCHITECTURE MAINTENANCE PROTEIN MBAA"/>
    <property type="match status" value="1"/>
</dbReference>
<name>A0ABV9Q6C0_9BACL</name>
<dbReference type="SUPFAM" id="SSF55785">
    <property type="entry name" value="PYP-like sensor domain (PAS domain)"/>
    <property type="match status" value="1"/>
</dbReference>
<sequence>MAYIPGVSTDRLAEFLLVTALIALLDLFPIRMPSKDLYSAGSIGLLYLLFAFDFQSCVFAFIIGTLILFLKESGSPRKIKWFRYFVTLGMFFVSAGAALAVIRLTENFNLVLQVVLAVSAFEIVNSLLFIGIMATVSQASFVQKFRRKLSELALPILVSTVVLSRLVTVSDLGQLLFEVIYNGFFLLVIIFFSSQYFKQIASKEERLEESDQRYKSLYEHNPDAVYWYDLKGKFLGANPATQKILGYTTEDLGVTHIRSIVAKEDIKKTIERFMEAARGVPQNYEIAAHHKDGHRVELNVTNLPIVVRGKIVGVYGIAKDITERKRAEELINHMAYHDALTELPNRRLFKDRLTMALAHAKRHNHRLAVMFLDMDRFKNINDTLGHAVGDTLLRLVAKRLTGCVRKSDTVARMGGDEFTILLSEIGQADDILKIARNILQELEQPFKLEGHEFRITASIGIALYPDDGDDSETLMKHADTAMYRAKESGKNNCQLYNSIMNEESLQQLVMENALRKALEREEFSIYYQPLVDTETGRISGFEALIRWEHPELGLLSPADFIPLAEATGLIGPISEWVLRKACTQNKAWQDAGFPPLQVSVNLSGCQLQEELVETVSGILAVTGLSPGYLQLEITEGNALQNINDCIERLNALKMLGVHIAIDDFGTGYSSLSYLKKFPIDTLKIDKSFVRDVTNDEYDAAIVSTIIGMARSLHLCVIAEGVETQAQLDFLRDQRCEAVQGYLFSRPLPVEECEKLLFKQMKRGRAFDSSGGIFSEEIAGY</sequence>
<dbReference type="CDD" id="cd01948">
    <property type="entry name" value="EAL"/>
    <property type="match status" value="1"/>
</dbReference>
<dbReference type="SMART" id="SM00091">
    <property type="entry name" value="PAS"/>
    <property type="match status" value="1"/>
</dbReference>
<organism evidence="6 7">
    <name type="scientific">Effusibacillus consociatus</name>
    <dbReference type="NCBI Taxonomy" id="1117041"/>
    <lineage>
        <taxon>Bacteria</taxon>
        <taxon>Bacillati</taxon>
        <taxon>Bacillota</taxon>
        <taxon>Bacilli</taxon>
        <taxon>Bacillales</taxon>
        <taxon>Alicyclobacillaceae</taxon>
        <taxon>Effusibacillus</taxon>
    </lineage>
</organism>
<dbReference type="Pfam" id="PF13426">
    <property type="entry name" value="PAS_9"/>
    <property type="match status" value="1"/>
</dbReference>
<comment type="caution">
    <text evidence="6">The sequence shown here is derived from an EMBL/GenBank/DDBJ whole genome shotgun (WGS) entry which is preliminary data.</text>
</comment>
<evidence type="ECO:0000259" key="3">
    <source>
        <dbReference type="PROSITE" id="PS50113"/>
    </source>
</evidence>
<dbReference type="Gene3D" id="3.30.70.270">
    <property type="match status" value="1"/>
</dbReference>
<dbReference type="InterPro" id="IPR052155">
    <property type="entry name" value="Biofilm_reg_signaling"/>
</dbReference>
<accession>A0ABV9Q6C0</accession>
<keyword evidence="7" id="KW-1185">Reference proteome</keyword>
<dbReference type="InterPro" id="IPR029787">
    <property type="entry name" value="Nucleotide_cyclase"/>
</dbReference>
<evidence type="ECO:0000259" key="4">
    <source>
        <dbReference type="PROSITE" id="PS50883"/>
    </source>
</evidence>
<dbReference type="Gene3D" id="3.30.450.20">
    <property type="entry name" value="PAS domain"/>
    <property type="match status" value="1"/>
</dbReference>
<dbReference type="Proteomes" id="UP001596002">
    <property type="component" value="Unassembled WGS sequence"/>
</dbReference>
<reference evidence="7" key="1">
    <citation type="journal article" date="2019" name="Int. J. Syst. Evol. Microbiol.">
        <title>The Global Catalogue of Microorganisms (GCM) 10K type strain sequencing project: providing services to taxonomists for standard genome sequencing and annotation.</title>
        <authorList>
            <consortium name="The Broad Institute Genomics Platform"/>
            <consortium name="The Broad Institute Genome Sequencing Center for Infectious Disease"/>
            <person name="Wu L."/>
            <person name="Ma J."/>
        </authorList>
    </citation>
    <scope>NUCLEOTIDE SEQUENCE [LARGE SCALE GENOMIC DNA]</scope>
    <source>
        <strain evidence="7">WYCCWR 12678</strain>
    </source>
</reference>
<dbReference type="SUPFAM" id="SSF141868">
    <property type="entry name" value="EAL domain-like"/>
    <property type="match status" value="1"/>
</dbReference>
<feature type="domain" description="PAC" evidence="3">
    <location>
        <begin position="282"/>
        <end position="333"/>
    </location>
</feature>
<dbReference type="InterPro" id="IPR001610">
    <property type="entry name" value="PAC"/>
</dbReference>
<protein>
    <submittedName>
        <fullName evidence="6">Bifunctional diguanylate cyclase/phosphodiesterase</fullName>
    </submittedName>
</protein>
<dbReference type="PROSITE" id="PS50883">
    <property type="entry name" value="EAL"/>
    <property type="match status" value="1"/>
</dbReference>
<feature type="transmembrane region" description="Helical" evidence="1">
    <location>
        <begin position="12"/>
        <end position="32"/>
    </location>
</feature>
<dbReference type="PROSITE" id="PS50113">
    <property type="entry name" value="PAC"/>
    <property type="match status" value="1"/>
</dbReference>
<dbReference type="PROSITE" id="PS50887">
    <property type="entry name" value="GGDEF"/>
    <property type="match status" value="1"/>
</dbReference>
<dbReference type="RefSeq" id="WP_380027927.1">
    <property type="nucleotide sequence ID" value="NZ_JBHSHC010000130.1"/>
</dbReference>
<feature type="transmembrane region" description="Helical" evidence="1">
    <location>
        <begin position="179"/>
        <end position="197"/>
    </location>
</feature>
<dbReference type="InterPro" id="IPR000160">
    <property type="entry name" value="GGDEF_dom"/>
</dbReference>
<dbReference type="EMBL" id="JBHSHC010000130">
    <property type="protein sequence ID" value="MFC4769424.1"/>
    <property type="molecule type" value="Genomic_DNA"/>
</dbReference>
<dbReference type="CDD" id="cd01949">
    <property type="entry name" value="GGDEF"/>
    <property type="match status" value="1"/>
</dbReference>
<dbReference type="InterPro" id="IPR035965">
    <property type="entry name" value="PAS-like_dom_sf"/>
</dbReference>
<dbReference type="PANTHER" id="PTHR44757">
    <property type="entry name" value="DIGUANYLATE CYCLASE DGCP"/>
    <property type="match status" value="1"/>
</dbReference>
<dbReference type="SMART" id="SM00086">
    <property type="entry name" value="PAC"/>
    <property type="match status" value="1"/>
</dbReference>
<dbReference type="CDD" id="cd00130">
    <property type="entry name" value="PAS"/>
    <property type="match status" value="1"/>
</dbReference>
<feature type="domain" description="PAS" evidence="2">
    <location>
        <begin position="210"/>
        <end position="252"/>
    </location>
</feature>
<gene>
    <name evidence="6" type="ORF">ACFO8Q_19010</name>
</gene>
<feature type="domain" description="EAL" evidence="4">
    <location>
        <begin position="507"/>
        <end position="760"/>
    </location>
</feature>
<dbReference type="NCBIfam" id="TIGR00229">
    <property type="entry name" value="sensory_box"/>
    <property type="match status" value="1"/>
</dbReference>
<feature type="transmembrane region" description="Helical" evidence="1">
    <location>
        <begin position="82"/>
        <end position="104"/>
    </location>
</feature>
<evidence type="ECO:0000259" key="5">
    <source>
        <dbReference type="PROSITE" id="PS50887"/>
    </source>
</evidence>
<dbReference type="Pfam" id="PF00563">
    <property type="entry name" value="EAL"/>
    <property type="match status" value="1"/>
</dbReference>
<feature type="transmembrane region" description="Helical" evidence="1">
    <location>
        <begin position="44"/>
        <end position="70"/>
    </location>
</feature>
<proteinExistence type="predicted"/>
<feature type="transmembrane region" description="Helical" evidence="1">
    <location>
        <begin position="110"/>
        <end position="137"/>
    </location>
</feature>
<dbReference type="Pfam" id="PF00990">
    <property type="entry name" value="GGDEF"/>
    <property type="match status" value="1"/>
</dbReference>
<dbReference type="Gene3D" id="3.20.20.450">
    <property type="entry name" value="EAL domain"/>
    <property type="match status" value="1"/>
</dbReference>
<dbReference type="InterPro" id="IPR035919">
    <property type="entry name" value="EAL_sf"/>
</dbReference>
<keyword evidence="1" id="KW-0472">Membrane</keyword>
<keyword evidence="1" id="KW-1133">Transmembrane helix</keyword>
<evidence type="ECO:0000313" key="7">
    <source>
        <dbReference type="Proteomes" id="UP001596002"/>
    </source>
</evidence>
<keyword evidence="1" id="KW-0812">Transmembrane</keyword>
<dbReference type="NCBIfam" id="TIGR00254">
    <property type="entry name" value="GGDEF"/>
    <property type="match status" value="1"/>
</dbReference>
<evidence type="ECO:0000259" key="2">
    <source>
        <dbReference type="PROSITE" id="PS50112"/>
    </source>
</evidence>
<dbReference type="InterPro" id="IPR043128">
    <property type="entry name" value="Rev_trsase/Diguanyl_cyclase"/>
</dbReference>
<dbReference type="SMART" id="SM00267">
    <property type="entry name" value="GGDEF"/>
    <property type="match status" value="1"/>
</dbReference>
<dbReference type="SUPFAM" id="SSF55073">
    <property type="entry name" value="Nucleotide cyclase"/>
    <property type="match status" value="1"/>
</dbReference>
<evidence type="ECO:0000313" key="6">
    <source>
        <dbReference type="EMBL" id="MFC4769424.1"/>
    </source>
</evidence>
<feature type="domain" description="GGDEF" evidence="5">
    <location>
        <begin position="365"/>
        <end position="498"/>
    </location>
</feature>
<dbReference type="InterPro" id="IPR001633">
    <property type="entry name" value="EAL_dom"/>
</dbReference>
<dbReference type="SMART" id="SM00052">
    <property type="entry name" value="EAL"/>
    <property type="match status" value="1"/>
</dbReference>